<sequence>MKNNYSGNRRDFLKKGLGLGLFATAGYSLSALTFADNTQASEGVFEITRTEKEWRELLTPQQYDVLREEATERAFSSPLDKEKREGMFHCAGCDLAVYDSKTKFDSRTGWPSFYEAVTDDEGITVGTHEDNSFFMKRTEVHCRRCGGHFGHIFDDGPQPTGMRHCINGLSLTFKVA</sequence>
<evidence type="ECO:0000313" key="5">
    <source>
        <dbReference type="EMBL" id="CAA6828474.1"/>
    </source>
</evidence>
<dbReference type="InterPro" id="IPR006311">
    <property type="entry name" value="TAT_signal"/>
</dbReference>
<dbReference type="EC" id="1.8.4.12" evidence="1"/>
<dbReference type="GO" id="GO:0005737">
    <property type="term" value="C:cytoplasm"/>
    <property type="evidence" value="ECO:0007669"/>
    <property type="project" value="TreeGrafter"/>
</dbReference>
<proteinExistence type="predicted"/>
<organism evidence="5">
    <name type="scientific">uncultured Thiotrichaceae bacterium</name>
    <dbReference type="NCBI Taxonomy" id="298394"/>
    <lineage>
        <taxon>Bacteria</taxon>
        <taxon>Pseudomonadati</taxon>
        <taxon>Pseudomonadota</taxon>
        <taxon>Gammaproteobacteria</taxon>
        <taxon>Thiotrichales</taxon>
        <taxon>Thiotrichaceae</taxon>
        <taxon>environmental samples</taxon>
    </lineage>
</organism>
<gene>
    <name evidence="5" type="ORF">HELGO_WM50211</name>
</gene>
<evidence type="ECO:0000256" key="1">
    <source>
        <dbReference type="ARBA" id="ARBA00012499"/>
    </source>
</evidence>
<dbReference type="PANTHER" id="PTHR10173">
    <property type="entry name" value="METHIONINE SULFOXIDE REDUCTASE"/>
    <property type="match status" value="1"/>
</dbReference>
<evidence type="ECO:0000256" key="3">
    <source>
        <dbReference type="ARBA" id="ARBA00048488"/>
    </source>
</evidence>
<dbReference type="Gene3D" id="2.170.150.20">
    <property type="entry name" value="Peptide methionine sulfoxide reductase"/>
    <property type="match status" value="1"/>
</dbReference>
<dbReference type="InterPro" id="IPR002579">
    <property type="entry name" value="Met_Sox_Rdtase_MsrB_dom"/>
</dbReference>
<dbReference type="InterPro" id="IPR011057">
    <property type="entry name" value="Mss4-like_sf"/>
</dbReference>
<dbReference type="PROSITE" id="PS51790">
    <property type="entry name" value="MSRB"/>
    <property type="match status" value="1"/>
</dbReference>
<evidence type="ECO:0000259" key="4">
    <source>
        <dbReference type="PROSITE" id="PS51790"/>
    </source>
</evidence>
<feature type="domain" description="MsrB" evidence="4">
    <location>
        <begin position="51"/>
        <end position="176"/>
    </location>
</feature>
<accession>A0A6S6UFL2</accession>
<dbReference type="AlphaFoldDB" id="A0A6S6UFL2"/>
<keyword evidence="2 5" id="KW-0560">Oxidoreductase</keyword>
<comment type="catalytic activity">
    <reaction evidence="3">
        <text>L-methionyl-[protein] + [thioredoxin]-disulfide + H2O = L-methionyl-(R)-S-oxide-[protein] + [thioredoxin]-dithiol</text>
        <dbReference type="Rhea" id="RHEA:24164"/>
        <dbReference type="Rhea" id="RHEA-COMP:10698"/>
        <dbReference type="Rhea" id="RHEA-COMP:10700"/>
        <dbReference type="Rhea" id="RHEA-COMP:12313"/>
        <dbReference type="Rhea" id="RHEA-COMP:12314"/>
        <dbReference type="ChEBI" id="CHEBI:15377"/>
        <dbReference type="ChEBI" id="CHEBI:16044"/>
        <dbReference type="ChEBI" id="CHEBI:29950"/>
        <dbReference type="ChEBI" id="CHEBI:45764"/>
        <dbReference type="ChEBI" id="CHEBI:50058"/>
        <dbReference type="EC" id="1.8.4.12"/>
    </reaction>
</comment>
<dbReference type="PANTHER" id="PTHR10173:SF57">
    <property type="entry name" value="PEPTIDE-METHIONINE (R)-S-OXIDE REDUCTASE"/>
    <property type="match status" value="1"/>
</dbReference>
<dbReference type="GO" id="GO:0033743">
    <property type="term" value="F:peptide-methionine (R)-S-oxide reductase activity"/>
    <property type="evidence" value="ECO:0007669"/>
    <property type="project" value="UniProtKB-EC"/>
</dbReference>
<dbReference type="Pfam" id="PF01641">
    <property type="entry name" value="SelR"/>
    <property type="match status" value="1"/>
</dbReference>
<dbReference type="NCBIfam" id="TIGR00357">
    <property type="entry name" value="peptide-methionine (R)-S-oxide reductase MsrB"/>
    <property type="match status" value="1"/>
</dbReference>
<dbReference type="InterPro" id="IPR028427">
    <property type="entry name" value="Met_Sox_Rdtase_MsrB"/>
</dbReference>
<dbReference type="EMBL" id="CACVAT010000468">
    <property type="protein sequence ID" value="CAA6828474.1"/>
    <property type="molecule type" value="Genomic_DNA"/>
</dbReference>
<dbReference type="GO" id="GO:0030091">
    <property type="term" value="P:protein repair"/>
    <property type="evidence" value="ECO:0007669"/>
    <property type="project" value="InterPro"/>
</dbReference>
<dbReference type="SUPFAM" id="SSF51316">
    <property type="entry name" value="Mss4-like"/>
    <property type="match status" value="1"/>
</dbReference>
<name>A0A6S6UFL2_9GAMM</name>
<protein>
    <recommendedName>
        <fullName evidence="1">peptide-methionine (R)-S-oxide reductase</fullName>
        <ecNumber evidence="1">1.8.4.12</ecNumber>
    </recommendedName>
</protein>
<evidence type="ECO:0000256" key="2">
    <source>
        <dbReference type="ARBA" id="ARBA00023002"/>
    </source>
</evidence>
<dbReference type="GO" id="GO:0006979">
    <property type="term" value="P:response to oxidative stress"/>
    <property type="evidence" value="ECO:0007669"/>
    <property type="project" value="InterPro"/>
</dbReference>
<dbReference type="PROSITE" id="PS51318">
    <property type="entry name" value="TAT"/>
    <property type="match status" value="1"/>
</dbReference>
<reference evidence="5" key="1">
    <citation type="submission" date="2020-01" db="EMBL/GenBank/DDBJ databases">
        <authorList>
            <person name="Meier V. D."/>
            <person name="Meier V D."/>
        </authorList>
    </citation>
    <scope>NUCLEOTIDE SEQUENCE</scope>
    <source>
        <strain evidence="5">HLG_WM_MAG_09</strain>
    </source>
</reference>